<accession>A0AAD7KXN6</accession>
<organism evidence="1 2">
    <name type="scientific">Quillaja saponaria</name>
    <name type="common">Soap bark tree</name>
    <dbReference type="NCBI Taxonomy" id="32244"/>
    <lineage>
        <taxon>Eukaryota</taxon>
        <taxon>Viridiplantae</taxon>
        <taxon>Streptophyta</taxon>
        <taxon>Embryophyta</taxon>
        <taxon>Tracheophyta</taxon>
        <taxon>Spermatophyta</taxon>
        <taxon>Magnoliopsida</taxon>
        <taxon>eudicotyledons</taxon>
        <taxon>Gunneridae</taxon>
        <taxon>Pentapetalae</taxon>
        <taxon>rosids</taxon>
        <taxon>fabids</taxon>
        <taxon>Fabales</taxon>
        <taxon>Quillajaceae</taxon>
        <taxon>Quillaja</taxon>
    </lineage>
</organism>
<gene>
    <name evidence="1" type="ORF">O6P43_028435</name>
</gene>
<proteinExistence type="predicted"/>
<dbReference type="Proteomes" id="UP001163823">
    <property type="component" value="Chromosome 12"/>
</dbReference>
<dbReference type="EMBL" id="JARAOO010000012">
    <property type="protein sequence ID" value="KAJ7947887.1"/>
    <property type="molecule type" value="Genomic_DNA"/>
</dbReference>
<sequence length="94" mass="10746">MFKILTWPTASERFILTFTLNVKDSEQEINLPNLKLWVTGLVMQSPRLIVAAISVNHQPNFEGLVLQSDYTFTTCPVQYRYFHNGRQGDNALAS</sequence>
<protein>
    <submittedName>
        <fullName evidence="1">Transcription factor FER-LIKE IRON DEFICIENCY-INDUCED TRANSCRIPTION FACTOR</fullName>
    </submittedName>
</protein>
<dbReference type="AlphaFoldDB" id="A0AAD7KXN6"/>
<keyword evidence="2" id="KW-1185">Reference proteome</keyword>
<comment type="caution">
    <text evidence="1">The sequence shown here is derived from an EMBL/GenBank/DDBJ whole genome shotgun (WGS) entry which is preliminary data.</text>
</comment>
<name>A0AAD7KXN6_QUISA</name>
<evidence type="ECO:0000313" key="2">
    <source>
        <dbReference type="Proteomes" id="UP001163823"/>
    </source>
</evidence>
<evidence type="ECO:0000313" key="1">
    <source>
        <dbReference type="EMBL" id="KAJ7947887.1"/>
    </source>
</evidence>
<reference evidence="1" key="1">
    <citation type="journal article" date="2023" name="Science">
        <title>Elucidation of the pathway for biosynthesis of saponin adjuvants from the soapbark tree.</title>
        <authorList>
            <person name="Reed J."/>
            <person name="Orme A."/>
            <person name="El-Demerdash A."/>
            <person name="Owen C."/>
            <person name="Martin L.B.B."/>
            <person name="Misra R.C."/>
            <person name="Kikuchi S."/>
            <person name="Rejzek M."/>
            <person name="Martin A.C."/>
            <person name="Harkess A."/>
            <person name="Leebens-Mack J."/>
            <person name="Louveau T."/>
            <person name="Stephenson M.J."/>
            <person name="Osbourn A."/>
        </authorList>
    </citation>
    <scope>NUCLEOTIDE SEQUENCE</scope>
    <source>
        <strain evidence="1">S10</strain>
    </source>
</reference>
<dbReference type="KEGG" id="qsa:O6P43_028435"/>